<evidence type="ECO:0000259" key="1">
    <source>
        <dbReference type="SMART" id="SM00382"/>
    </source>
</evidence>
<dbReference type="CDD" id="cd00009">
    <property type="entry name" value="AAA"/>
    <property type="match status" value="1"/>
</dbReference>
<dbReference type="Proteomes" id="UP000054598">
    <property type="component" value="Unassembled WGS sequence"/>
</dbReference>
<reference evidence="4 5" key="2">
    <citation type="journal article" date="2015" name="MBio">
        <title>Genome-Resolved Metagenomic Analysis Reveals Roles for Candidate Phyla and Other Microbial Community Members in Biogeochemical Transformations in Oil Reservoirs.</title>
        <authorList>
            <person name="Hu P."/>
            <person name="Tom L."/>
            <person name="Singh A."/>
            <person name="Thomas B.C."/>
            <person name="Baker B.J."/>
            <person name="Piceno Y.M."/>
            <person name="Andersen G.L."/>
            <person name="Banfield J.F."/>
        </authorList>
    </citation>
    <scope>NUCLEOTIDE SEQUENCE [LARGE SCALE GENOMIC DNA]</scope>
</reference>
<dbReference type="PANTHER" id="PTHR42759">
    <property type="entry name" value="MOXR FAMILY PROTEIN"/>
    <property type="match status" value="1"/>
</dbReference>
<dbReference type="SUPFAM" id="SSF52540">
    <property type="entry name" value="P-loop containing nucleoside triphosphate hydrolases"/>
    <property type="match status" value="1"/>
</dbReference>
<evidence type="ECO:0000313" key="2">
    <source>
        <dbReference type="EMBL" id="KUK63946.1"/>
    </source>
</evidence>
<comment type="caution">
    <text evidence="3">The sequence shown here is derived from an EMBL/GenBank/DDBJ whole genome shotgun (WGS) entry which is preliminary data.</text>
</comment>
<dbReference type="Gene3D" id="3.40.50.300">
    <property type="entry name" value="P-loop containing nucleotide triphosphate hydrolases"/>
    <property type="match status" value="1"/>
</dbReference>
<dbReference type="SMART" id="SM00382">
    <property type="entry name" value="AAA"/>
    <property type="match status" value="1"/>
</dbReference>
<organism evidence="3 5">
    <name type="scientific">Methanoculleus marisnigri</name>
    <dbReference type="NCBI Taxonomy" id="2198"/>
    <lineage>
        <taxon>Archaea</taxon>
        <taxon>Methanobacteriati</taxon>
        <taxon>Methanobacteriota</taxon>
        <taxon>Stenosarchaea group</taxon>
        <taxon>Methanomicrobia</taxon>
        <taxon>Methanomicrobiales</taxon>
        <taxon>Methanomicrobiaceae</taxon>
        <taxon>Methanoculleus</taxon>
    </lineage>
</organism>
<gene>
    <name evidence="2" type="ORF">XD82_0018</name>
    <name evidence="3" type="ORF">XE10_0045</name>
</gene>
<dbReference type="EMBL" id="LGHE01000002">
    <property type="protein sequence ID" value="KUL05685.1"/>
    <property type="molecule type" value="Genomic_DNA"/>
</dbReference>
<evidence type="ECO:0000313" key="4">
    <source>
        <dbReference type="Proteomes" id="UP000054323"/>
    </source>
</evidence>
<dbReference type="AlphaFoldDB" id="A0A117MIB6"/>
<name>A0A117MIB6_9EURY</name>
<sequence>MDAREIEEQLKQVVECWEQTQEQLAEYFVGNWRVVKMIYLCLLSEGHILLEGAPGTAKTSIAKAISKFSGCHFQRVQGAVDVQPADIIGIRVFEPSCGDFVLKRGPLYTNFLLIDEINRLTPKTQSAFLEAMSEKQATIDGFTVPVSDPFIVIATQNIHESEGTFPLIHSQKDRFMFSLVLERLDEDGELEVLRRVNTGELEWQEFFDNLNAHTDVETLRLMVRFVRSITVDELILAYIRDIVMATRTHADVRVGASTRASIAFVKGIKALAAIDNRRYAIPDDVKEIAPAVLRHRLELRSEARIRGRTEEQIIQEILQTVTVP</sequence>
<dbReference type="InterPro" id="IPR011703">
    <property type="entry name" value="ATPase_AAA-3"/>
</dbReference>
<dbReference type="Pfam" id="PF17863">
    <property type="entry name" value="AAA_lid_2"/>
    <property type="match status" value="1"/>
</dbReference>
<dbReference type="InterPro" id="IPR050764">
    <property type="entry name" value="CbbQ/NirQ/NorQ/GpvN"/>
</dbReference>
<dbReference type="Proteomes" id="UP000054323">
    <property type="component" value="Unassembled WGS sequence"/>
</dbReference>
<dbReference type="InterPro" id="IPR027417">
    <property type="entry name" value="P-loop_NTPase"/>
</dbReference>
<dbReference type="InterPro" id="IPR003593">
    <property type="entry name" value="AAA+_ATPase"/>
</dbReference>
<dbReference type="PATRIC" id="fig|2198.3.peg.1432"/>
<proteinExistence type="predicted"/>
<protein>
    <submittedName>
        <fullName evidence="3">ATPase associated with various cellular activities AAA_3</fullName>
    </submittedName>
</protein>
<dbReference type="GO" id="GO:0016887">
    <property type="term" value="F:ATP hydrolysis activity"/>
    <property type="evidence" value="ECO:0007669"/>
    <property type="project" value="InterPro"/>
</dbReference>
<reference evidence="3" key="1">
    <citation type="journal article" date="2015" name="MBio">
        <title>Genome-resolved metagenomic analysis reveals roles for candidate phyla and other microbial community members in biogeochemical transformations in oil reservoirs.</title>
        <authorList>
            <person name="Hu P."/>
            <person name="Tom L."/>
            <person name="Singh A."/>
            <person name="Thomas B.C."/>
            <person name="Baker B.J."/>
            <person name="Piceno Y.M."/>
            <person name="Andersen G.L."/>
            <person name="Banfield J.F."/>
        </authorList>
    </citation>
    <scope>NUCLEOTIDE SEQUENCE [LARGE SCALE GENOMIC DNA]</scope>
    <source>
        <strain evidence="2">62_101</strain>
        <strain evidence="3">63_41</strain>
    </source>
</reference>
<dbReference type="Gene3D" id="1.10.8.80">
    <property type="entry name" value="Magnesium chelatase subunit I, C-Terminal domain"/>
    <property type="match status" value="1"/>
</dbReference>
<dbReference type="EMBL" id="LGGD01000001">
    <property type="protein sequence ID" value="KUK63946.1"/>
    <property type="molecule type" value="Genomic_DNA"/>
</dbReference>
<evidence type="ECO:0000313" key="3">
    <source>
        <dbReference type="EMBL" id="KUL05685.1"/>
    </source>
</evidence>
<feature type="domain" description="AAA+ ATPase" evidence="1">
    <location>
        <begin position="44"/>
        <end position="185"/>
    </location>
</feature>
<accession>A0A117MIB6</accession>
<evidence type="ECO:0000313" key="5">
    <source>
        <dbReference type="Proteomes" id="UP000054598"/>
    </source>
</evidence>
<dbReference type="GO" id="GO:0005524">
    <property type="term" value="F:ATP binding"/>
    <property type="evidence" value="ECO:0007669"/>
    <property type="project" value="InterPro"/>
</dbReference>
<dbReference type="InterPro" id="IPR041628">
    <property type="entry name" value="ChlI/MoxR_AAA_lid"/>
</dbReference>
<dbReference type="PIRSF" id="PIRSF002849">
    <property type="entry name" value="AAA_ATPase_chaperone_MoxR_prd"/>
    <property type="match status" value="1"/>
</dbReference>
<dbReference type="Pfam" id="PF07726">
    <property type="entry name" value="AAA_3"/>
    <property type="match status" value="1"/>
</dbReference>
<dbReference type="PANTHER" id="PTHR42759:SF5">
    <property type="entry name" value="METHANOL DEHYDROGENASE REGULATOR"/>
    <property type="match status" value="1"/>
</dbReference>